<reference evidence="5 8" key="3">
    <citation type="submission" date="2019-07" db="EMBL/GenBank/DDBJ databases">
        <title>Genome Sequencing and Assembly of Staphylococcus haemolyticus SDA2.</title>
        <authorList>
            <person name="Emmons C.B."/>
            <person name="Park C."/>
            <person name="Sevigny J.L."/>
            <person name="Andam C."/>
        </authorList>
    </citation>
    <scope>NUCLEOTIDE SEQUENCE [LARGE SCALE GENOMIC DNA]</scope>
    <source>
        <strain evidence="5 8">SDA2</strain>
    </source>
</reference>
<feature type="transmembrane region" description="Helical" evidence="1">
    <location>
        <begin position="7"/>
        <end position="28"/>
    </location>
</feature>
<organism evidence="3 6">
    <name type="scientific">Staphylococcus haemolyticus</name>
    <dbReference type="NCBI Taxonomy" id="1283"/>
    <lineage>
        <taxon>Bacteria</taxon>
        <taxon>Bacillati</taxon>
        <taxon>Bacillota</taxon>
        <taxon>Bacilli</taxon>
        <taxon>Bacillales</taxon>
        <taxon>Staphylococcaceae</taxon>
        <taxon>Staphylococcus</taxon>
    </lineage>
</organism>
<evidence type="ECO:0000313" key="5">
    <source>
        <dbReference type="EMBL" id="TRL77129.1"/>
    </source>
</evidence>
<dbReference type="Proteomes" id="UP001269271">
    <property type="component" value="Unassembled WGS sequence"/>
</dbReference>
<dbReference type="Proteomes" id="UP000053523">
    <property type="component" value="Unassembled WGS sequence"/>
</dbReference>
<dbReference type="EMBL" id="LORN02000015">
    <property type="protein sequence ID" value="PNN20430.1"/>
    <property type="molecule type" value="Genomic_DNA"/>
</dbReference>
<dbReference type="OMA" id="KWIRICI"/>
<dbReference type="RefSeq" id="WP_011274989.1">
    <property type="nucleotide sequence ID" value="NZ_BKAY01000007.1"/>
</dbReference>
<keyword evidence="1" id="KW-0812">Transmembrane</keyword>
<dbReference type="KEGG" id="shh:ShL2_00564"/>
<accession>A0A2A1KEY7</accession>
<dbReference type="EMBL" id="PGWX01000393">
    <property type="protein sequence ID" value="PPJ71919.1"/>
    <property type="molecule type" value="Genomic_DNA"/>
</dbReference>
<proteinExistence type="predicted"/>
<keyword evidence="1" id="KW-1133">Transmembrane helix</keyword>
<dbReference type="STRING" id="1283.ShL2_00564"/>
<protein>
    <submittedName>
        <fullName evidence="3">DUF3139 domain-containing protein</fullName>
    </submittedName>
</protein>
<dbReference type="EMBL" id="VJMP01000006">
    <property type="protein sequence ID" value="TRL77129.1"/>
    <property type="molecule type" value="Genomic_DNA"/>
</dbReference>
<dbReference type="Proteomes" id="UP000316594">
    <property type="component" value="Unassembled WGS sequence"/>
</dbReference>
<evidence type="ECO:0000313" key="3">
    <source>
        <dbReference type="EMBL" id="PNN20430.1"/>
    </source>
</evidence>
<reference evidence="4 7" key="1">
    <citation type="submission" date="2017-11" db="EMBL/GenBank/DDBJ databases">
        <authorList>
            <person name="Founou R.C."/>
            <person name="Founou L."/>
            <person name="Allam M."/>
            <person name="Ismail A."/>
            <person name="Essack S.Y."/>
        </authorList>
    </citation>
    <scope>NUCLEOTIDE SEQUENCE [LARGE SCALE GENOMIC DNA]</scope>
    <source>
        <strain evidence="4 7">G811N2B1</strain>
    </source>
</reference>
<evidence type="ECO:0000313" key="8">
    <source>
        <dbReference type="Proteomes" id="UP000316594"/>
    </source>
</evidence>
<keyword evidence="9" id="KW-1185">Reference proteome</keyword>
<gene>
    <name evidence="3" type="ORF">AL503_006375</name>
    <name evidence="4" type="ORF">CV019_11755</name>
    <name evidence="5" type="ORF">FNL11_07675</name>
    <name evidence="2" type="ORF">RO950_01445</name>
</gene>
<dbReference type="GeneID" id="93780059"/>
<name>A0A2A1KEY7_STAHA</name>
<reference evidence="2 9" key="4">
    <citation type="submission" date="2023-08" db="EMBL/GenBank/DDBJ databases">
        <title>Genomic surveillance of Staphylococcus haemolyticus neonatal outbreak in southern France.</title>
        <authorList>
            <person name="Magnan C."/>
            <person name="Morsli M."/>
            <person name="Thiery B."/>
            <person name="Salipante F."/>
            <person name="Attar J."/>
            <person name="Massimo D.M."/>
            <person name="Ory J."/>
            <person name="Pantel A."/>
            <person name="Lavigne J.-P."/>
        </authorList>
    </citation>
    <scope>NUCLEOTIDE SEQUENCE [LARGE SCALE GENOMIC DNA]</scope>
    <source>
        <strain evidence="2 9">NSH026</strain>
    </source>
</reference>
<evidence type="ECO:0000256" key="1">
    <source>
        <dbReference type="SAM" id="Phobius"/>
    </source>
</evidence>
<dbReference type="InterPro" id="IPR021486">
    <property type="entry name" value="DUF3139"/>
</dbReference>
<dbReference type="EMBL" id="JAVSOO010000002">
    <property type="protein sequence ID" value="MDT4285687.1"/>
    <property type="molecule type" value="Genomic_DNA"/>
</dbReference>
<keyword evidence="1" id="KW-0472">Membrane</keyword>
<dbReference type="Proteomes" id="UP000238153">
    <property type="component" value="Unassembled WGS sequence"/>
</dbReference>
<dbReference type="Pfam" id="PF11337">
    <property type="entry name" value="DUF3139"/>
    <property type="match status" value="1"/>
</dbReference>
<sequence length="119" mass="13961">MSKKQKWIRICIILAISLVVAIAFFFAMKTYQGHRNIKMVDSYIEQKHLSDDIKSEKTQYSAKKGVYYKEVVFKDEPHMTYVIQPIGTRKGIFAEGFDTETKKSIKDAKHNYFNQNFKP</sequence>
<evidence type="ECO:0000313" key="2">
    <source>
        <dbReference type="EMBL" id="MDT4285687.1"/>
    </source>
</evidence>
<evidence type="ECO:0000313" key="9">
    <source>
        <dbReference type="Proteomes" id="UP001269271"/>
    </source>
</evidence>
<dbReference type="AlphaFoldDB" id="A0A2A1KEY7"/>
<comment type="caution">
    <text evidence="3">The sequence shown here is derived from an EMBL/GenBank/DDBJ whole genome shotgun (WGS) entry which is preliminary data.</text>
</comment>
<evidence type="ECO:0000313" key="7">
    <source>
        <dbReference type="Proteomes" id="UP000238153"/>
    </source>
</evidence>
<reference evidence="3 6" key="2">
    <citation type="submission" date="2017-12" db="EMBL/GenBank/DDBJ databases">
        <title>FDA dAtabase for Regulatory Grade micrObial Sequences (FDA-ARGOS): Supporting development and validation of Infectious Disease Dx tests.</title>
        <authorList>
            <person name="Hoffmann M."/>
            <person name="Allard M."/>
            <person name="Evans P."/>
            <person name="Brown E."/>
            <person name="Tallon L."/>
            <person name="Sadzewicz L."/>
            <person name="Sengamalay N."/>
            <person name="Ott S."/>
            <person name="Godinez A."/>
            <person name="Nagaraj S."/>
            <person name="Vavikolanu K."/>
            <person name="Aluvathingal J."/>
            <person name="Nadendla S."/>
            <person name="Sichtig H."/>
        </authorList>
    </citation>
    <scope>NUCLEOTIDE SEQUENCE [LARGE SCALE GENOMIC DNA]</scope>
    <source>
        <strain evidence="3 6">FDAARGOS_148</strain>
    </source>
</reference>
<evidence type="ECO:0000313" key="4">
    <source>
        <dbReference type="EMBL" id="PPJ71919.1"/>
    </source>
</evidence>
<evidence type="ECO:0000313" key="6">
    <source>
        <dbReference type="Proteomes" id="UP000053523"/>
    </source>
</evidence>